<dbReference type="SUPFAM" id="SSF89392">
    <property type="entry name" value="Prokaryotic lipoproteins and lipoprotein localization factors"/>
    <property type="match status" value="1"/>
</dbReference>
<protein>
    <submittedName>
        <fullName evidence="5">LppX_LprAFG lipoprotein</fullName>
    </submittedName>
</protein>
<keyword evidence="4" id="KW-0732">Signal</keyword>
<comment type="similarity">
    <text evidence="2">Belongs to the LppX/LprAFG lipoprotein family.</text>
</comment>
<name>A0ABV6UU17_9ACTN</name>
<evidence type="ECO:0000256" key="3">
    <source>
        <dbReference type="ARBA" id="ARBA00022475"/>
    </source>
</evidence>
<dbReference type="InterPro" id="IPR029046">
    <property type="entry name" value="LolA/LolB/LppX"/>
</dbReference>
<comment type="subcellular location">
    <subcellularLocation>
        <location evidence="1">Cell envelope</location>
    </subcellularLocation>
</comment>
<gene>
    <name evidence="5" type="ORF">ACEZDJ_27170</name>
</gene>
<dbReference type="Proteomes" id="UP001592528">
    <property type="component" value="Unassembled WGS sequence"/>
</dbReference>
<keyword evidence="6" id="KW-1185">Reference proteome</keyword>
<reference evidence="5 6" key="1">
    <citation type="submission" date="2024-09" db="EMBL/GenBank/DDBJ databases">
        <authorList>
            <person name="Lee S.D."/>
        </authorList>
    </citation>
    <scope>NUCLEOTIDE SEQUENCE [LARGE SCALE GENOMIC DNA]</scope>
    <source>
        <strain evidence="5 6">N1-5</strain>
    </source>
</reference>
<evidence type="ECO:0000256" key="4">
    <source>
        <dbReference type="SAM" id="SignalP"/>
    </source>
</evidence>
<dbReference type="Pfam" id="PF07161">
    <property type="entry name" value="LppX_LprAFG"/>
    <property type="match status" value="1"/>
</dbReference>
<keyword evidence="3" id="KW-0472">Membrane</keyword>
<sequence>MRNPRALAAAMAVIALPLSACSSGGSGSGNGSAGKETSNLPAATQLLSSGATAMTAVQSVRFSINASGQIAGLALRSATGQLTRAGNAQGSASVSEAGALVEINFVIVGSTAYIKGATGGYSKVPLQVATAVYDPEAILDPNKGVVKLLQTATGARTLDRETLDGQSVYHVKALLAQPVLATLVPGDSKSEEGDLWLTVSSSRLVKVAFPVETTSGGSGSVTASFSDFDAPATITAPSS</sequence>
<feature type="chain" id="PRO_5046751758" evidence="4">
    <location>
        <begin position="23"/>
        <end position="239"/>
    </location>
</feature>
<keyword evidence="3" id="KW-1003">Cell membrane</keyword>
<keyword evidence="5" id="KW-0449">Lipoprotein</keyword>
<dbReference type="InterPro" id="IPR009830">
    <property type="entry name" value="LppX/LprAFG"/>
</dbReference>
<comment type="caution">
    <text evidence="5">The sequence shown here is derived from an EMBL/GenBank/DDBJ whole genome shotgun (WGS) entry which is preliminary data.</text>
</comment>
<evidence type="ECO:0000256" key="2">
    <source>
        <dbReference type="ARBA" id="ARBA00009194"/>
    </source>
</evidence>
<dbReference type="RefSeq" id="WP_084715534.1">
    <property type="nucleotide sequence ID" value="NZ_JBHEZZ010000017.1"/>
</dbReference>
<feature type="signal peptide" evidence="4">
    <location>
        <begin position="1"/>
        <end position="22"/>
    </location>
</feature>
<evidence type="ECO:0000256" key="1">
    <source>
        <dbReference type="ARBA" id="ARBA00004196"/>
    </source>
</evidence>
<dbReference type="Gene3D" id="2.50.20.20">
    <property type="match status" value="1"/>
</dbReference>
<proteinExistence type="inferred from homology"/>
<organism evidence="5 6">
    <name type="scientific">Streptacidiphilus cavernicola</name>
    <dbReference type="NCBI Taxonomy" id="3342716"/>
    <lineage>
        <taxon>Bacteria</taxon>
        <taxon>Bacillati</taxon>
        <taxon>Actinomycetota</taxon>
        <taxon>Actinomycetes</taxon>
        <taxon>Kitasatosporales</taxon>
        <taxon>Streptomycetaceae</taxon>
        <taxon>Streptacidiphilus</taxon>
    </lineage>
</organism>
<evidence type="ECO:0000313" key="6">
    <source>
        <dbReference type="Proteomes" id="UP001592528"/>
    </source>
</evidence>
<accession>A0ABV6UU17</accession>
<evidence type="ECO:0000313" key="5">
    <source>
        <dbReference type="EMBL" id="MFC1404969.1"/>
    </source>
</evidence>
<dbReference type="EMBL" id="JBHEZZ010000017">
    <property type="protein sequence ID" value="MFC1404969.1"/>
    <property type="molecule type" value="Genomic_DNA"/>
</dbReference>
<dbReference type="CDD" id="cd16334">
    <property type="entry name" value="LppX-like"/>
    <property type="match status" value="1"/>
</dbReference>